<sequence length="345" mass="39368">MIGQRENAIDIFKGLLVLGMVYCHSLQFFSDPLVYPNGQYWIEAINLWTFSGFIFSFGYVSELAYYSKPFKQAAPRMALAALKTLIAFYISGLAYRLFVDEREIVLATIKPILLLQDIPGWSEFIISFSYLTLAGMLLFVPLRWLAERRWIALAVAVLLLATTWLPYGTIHMSQLAPLLGTRDFASFPILQYFPYYLVGILFAKYRVVWNWKVLTAAGIATAMFVWKWLSADTLPERFPPSVWWIVGPALLLYGYYLAARWMERYAVLSLPFAAMGRNVLWFLIMSNILIFALSSTHDAIILGLFASLLMTVALLLVPGFAIWIITMKRSTSITSISKTIEHKDR</sequence>
<evidence type="ECO:0000256" key="3">
    <source>
        <dbReference type="SAM" id="Phobius"/>
    </source>
</evidence>
<dbReference type="RefSeq" id="WP_343862987.1">
    <property type="nucleotide sequence ID" value="NZ_BAAACX010000015.1"/>
</dbReference>
<comment type="subcellular location">
    <subcellularLocation>
        <location evidence="1">Membrane</location>
    </subcellularLocation>
</comment>
<feature type="domain" description="Acyltransferase 3" evidence="4">
    <location>
        <begin position="7"/>
        <end position="318"/>
    </location>
</feature>
<feature type="transmembrane region" description="Helical" evidence="3">
    <location>
        <begin position="151"/>
        <end position="172"/>
    </location>
</feature>
<feature type="transmembrane region" description="Helical" evidence="3">
    <location>
        <begin position="12"/>
        <end position="30"/>
    </location>
</feature>
<protein>
    <recommendedName>
        <fullName evidence="4">Acyltransferase 3 domain-containing protein</fullName>
    </recommendedName>
</protein>
<keyword evidence="3" id="KW-0812">Transmembrane</keyword>
<feature type="transmembrane region" description="Helical" evidence="3">
    <location>
        <begin position="118"/>
        <end position="139"/>
    </location>
</feature>
<comment type="similarity">
    <text evidence="2">Belongs to the acyltransferase 3 family.</text>
</comment>
<evidence type="ECO:0000256" key="1">
    <source>
        <dbReference type="ARBA" id="ARBA00004370"/>
    </source>
</evidence>
<gene>
    <name evidence="5" type="ORF">GCM10008933_33060</name>
</gene>
<keyword evidence="6" id="KW-1185">Reference proteome</keyword>
<feature type="transmembrane region" description="Helical" evidence="3">
    <location>
        <begin position="241"/>
        <end position="258"/>
    </location>
</feature>
<name>A0ABN0YM76_9BACL</name>
<keyword evidence="3" id="KW-1133">Transmembrane helix</keyword>
<feature type="transmembrane region" description="Helical" evidence="3">
    <location>
        <begin position="299"/>
        <end position="325"/>
    </location>
</feature>
<accession>A0ABN0YM76</accession>
<evidence type="ECO:0000256" key="2">
    <source>
        <dbReference type="ARBA" id="ARBA00007400"/>
    </source>
</evidence>
<evidence type="ECO:0000259" key="4">
    <source>
        <dbReference type="Pfam" id="PF01757"/>
    </source>
</evidence>
<keyword evidence="3" id="KW-0472">Membrane</keyword>
<feature type="transmembrane region" description="Helical" evidence="3">
    <location>
        <begin position="184"/>
        <end position="202"/>
    </location>
</feature>
<proteinExistence type="inferred from homology"/>
<dbReference type="EMBL" id="BAAACX010000015">
    <property type="protein sequence ID" value="GAA0399879.1"/>
    <property type="molecule type" value="Genomic_DNA"/>
</dbReference>
<feature type="transmembrane region" description="Helical" evidence="3">
    <location>
        <begin position="270"/>
        <end position="293"/>
    </location>
</feature>
<feature type="transmembrane region" description="Helical" evidence="3">
    <location>
        <begin position="45"/>
        <end position="66"/>
    </location>
</feature>
<comment type="caution">
    <text evidence="5">The sequence shown here is derived from an EMBL/GenBank/DDBJ whole genome shotgun (WGS) entry which is preliminary data.</text>
</comment>
<evidence type="ECO:0000313" key="5">
    <source>
        <dbReference type="EMBL" id="GAA0399879.1"/>
    </source>
</evidence>
<feature type="transmembrane region" description="Helical" evidence="3">
    <location>
        <begin position="209"/>
        <end position="229"/>
    </location>
</feature>
<reference evidence="5 6" key="1">
    <citation type="journal article" date="2019" name="Int. J. Syst. Evol. Microbiol.">
        <title>The Global Catalogue of Microorganisms (GCM) 10K type strain sequencing project: providing services to taxonomists for standard genome sequencing and annotation.</title>
        <authorList>
            <consortium name="The Broad Institute Genomics Platform"/>
            <consortium name="The Broad Institute Genome Sequencing Center for Infectious Disease"/>
            <person name="Wu L."/>
            <person name="Ma J."/>
        </authorList>
    </citation>
    <scope>NUCLEOTIDE SEQUENCE [LARGE SCALE GENOMIC DNA]</scope>
    <source>
        <strain evidence="5 6">JCM 12774</strain>
    </source>
</reference>
<dbReference type="Pfam" id="PF01757">
    <property type="entry name" value="Acyl_transf_3"/>
    <property type="match status" value="1"/>
</dbReference>
<feature type="transmembrane region" description="Helical" evidence="3">
    <location>
        <begin position="78"/>
        <end position="98"/>
    </location>
</feature>
<dbReference type="InterPro" id="IPR002656">
    <property type="entry name" value="Acyl_transf_3_dom"/>
</dbReference>
<evidence type="ECO:0000313" key="6">
    <source>
        <dbReference type="Proteomes" id="UP001500340"/>
    </source>
</evidence>
<organism evidence="5 6">
    <name type="scientific">Paenibacillus motobuensis</name>
    <dbReference type="NCBI Taxonomy" id="295324"/>
    <lineage>
        <taxon>Bacteria</taxon>
        <taxon>Bacillati</taxon>
        <taxon>Bacillota</taxon>
        <taxon>Bacilli</taxon>
        <taxon>Bacillales</taxon>
        <taxon>Paenibacillaceae</taxon>
        <taxon>Paenibacillus</taxon>
    </lineage>
</organism>
<dbReference type="Proteomes" id="UP001500340">
    <property type="component" value="Unassembled WGS sequence"/>
</dbReference>